<feature type="compositionally biased region" description="Low complexity" evidence="1">
    <location>
        <begin position="169"/>
        <end position="178"/>
    </location>
</feature>
<sequence>MRHGCKEQEDVGGAGTRDRGHRVELFLGLHPQELAGGADHLLDQQLFIGGDGRAREQAGDALAHQCGRVGHGTHDAIGSQPRRDAVAGDAGGNAQVHGAVREGACCGRCLFEGLGLDGPDHESRLTKRIGGCGQCLDAEVLAQIGASFLPRLHHQNLRRGNALRDQAADDGAGHVAAADEGDGGEGVRGGCGGRGHGGTTQTDRSMERENAAALQGDYTRAGQTLRGIQTSFHMAARLLRKSDELRDLGRVEVVVAHQQQHAFAGRQR</sequence>
<name>A0A645BV77_9ZZZZ</name>
<organism evidence="2">
    <name type="scientific">bioreactor metagenome</name>
    <dbReference type="NCBI Taxonomy" id="1076179"/>
    <lineage>
        <taxon>unclassified sequences</taxon>
        <taxon>metagenomes</taxon>
        <taxon>ecological metagenomes</taxon>
    </lineage>
</organism>
<gene>
    <name evidence="2" type="ORF">SDC9_116274</name>
</gene>
<dbReference type="AlphaFoldDB" id="A0A645BV77"/>
<protein>
    <submittedName>
        <fullName evidence="2">Uncharacterized protein</fullName>
    </submittedName>
</protein>
<feature type="compositionally biased region" description="Gly residues" evidence="1">
    <location>
        <begin position="184"/>
        <end position="198"/>
    </location>
</feature>
<dbReference type="EMBL" id="VSSQ01022797">
    <property type="protein sequence ID" value="MPM69329.1"/>
    <property type="molecule type" value="Genomic_DNA"/>
</dbReference>
<comment type="caution">
    <text evidence="2">The sequence shown here is derived from an EMBL/GenBank/DDBJ whole genome shotgun (WGS) entry which is preliminary data.</text>
</comment>
<reference evidence="2" key="1">
    <citation type="submission" date="2019-08" db="EMBL/GenBank/DDBJ databases">
        <authorList>
            <person name="Kucharzyk K."/>
            <person name="Murdoch R.W."/>
            <person name="Higgins S."/>
            <person name="Loffler F."/>
        </authorList>
    </citation>
    <scope>NUCLEOTIDE SEQUENCE</scope>
</reference>
<accession>A0A645BV77</accession>
<feature type="region of interest" description="Disordered" evidence="1">
    <location>
        <begin position="168"/>
        <end position="212"/>
    </location>
</feature>
<evidence type="ECO:0000256" key="1">
    <source>
        <dbReference type="SAM" id="MobiDB-lite"/>
    </source>
</evidence>
<evidence type="ECO:0000313" key="2">
    <source>
        <dbReference type="EMBL" id="MPM69329.1"/>
    </source>
</evidence>
<proteinExistence type="predicted"/>